<keyword evidence="3" id="KW-0479">Metal-binding</keyword>
<keyword evidence="4" id="KW-0862">Zinc</keyword>
<evidence type="ECO:0000256" key="2">
    <source>
        <dbReference type="ARBA" id="ARBA00022679"/>
    </source>
</evidence>
<dbReference type="InterPro" id="IPR013785">
    <property type="entry name" value="Aldolase_TIM"/>
</dbReference>
<evidence type="ECO:0000256" key="4">
    <source>
        <dbReference type="ARBA" id="ARBA00022833"/>
    </source>
</evidence>
<dbReference type="KEGG" id="ctes:O987_17410"/>
<keyword evidence="2" id="KW-0808">Transferase</keyword>
<dbReference type="Gene3D" id="3.20.20.70">
    <property type="entry name" value="Aldolase class I"/>
    <property type="match status" value="1"/>
</dbReference>
<dbReference type="EMBL" id="CP006704">
    <property type="protein sequence ID" value="AIJ47594.1"/>
    <property type="molecule type" value="Genomic_DNA"/>
</dbReference>
<dbReference type="Pfam" id="PF05853">
    <property type="entry name" value="BKACE"/>
    <property type="match status" value="1"/>
</dbReference>
<dbReference type="AlphaFoldDB" id="A0A076PL75"/>
<evidence type="ECO:0000256" key="1">
    <source>
        <dbReference type="ARBA" id="ARBA00001947"/>
    </source>
</evidence>
<evidence type="ECO:0008006" key="7">
    <source>
        <dbReference type="Google" id="ProtNLM"/>
    </source>
</evidence>
<dbReference type="Proteomes" id="UP000028782">
    <property type="component" value="Chromosome"/>
</dbReference>
<gene>
    <name evidence="5" type="ORF">O987_17410</name>
</gene>
<dbReference type="PANTHER" id="PTHR37418">
    <property type="entry name" value="3-KETO-5-AMINOHEXANOATE CLEAVAGE ENZYME-RELATED"/>
    <property type="match status" value="1"/>
</dbReference>
<protein>
    <recommendedName>
        <fullName evidence="7">Transposase</fullName>
    </recommendedName>
</protein>
<evidence type="ECO:0000313" key="5">
    <source>
        <dbReference type="EMBL" id="AIJ47594.1"/>
    </source>
</evidence>
<accession>A0A076PL75</accession>
<dbReference type="HOGENOM" id="CLU_065536_2_0_4"/>
<dbReference type="GO" id="GO:0043720">
    <property type="term" value="F:3-keto-5-aminohexanoate cleavage activity"/>
    <property type="evidence" value="ECO:0007669"/>
    <property type="project" value="InterPro"/>
</dbReference>
<dbReference type="InterPro" id="IPR008567">
    <property type="entry name" value="BKACE"/>
</dbReference>
<organism evidence="5 6">
    <name type="scientific">Comamonas testosteroni TK102</name>
    <dbReference type="NCBI Taxonomy" id="1392005"/>
    <lineage>
        <taxon>Bacteria</taxon>
        <taxon>Pseudomonadati</taxon>
        <taxon>Pseudomonadota</taxon>
        <taxon>Betaproteobacteria</taxon>
        <taxon>Burkholderiales</taxon>
        <taxon>Comamonadaceae</taxon>
        <taxon>Comamonas</taxon>
    </lineage>
</organism>
<sequence length="356" mass="39623">MNFLDGHLYPENQQPLIITAAPYAPGWIPSDFPEDIPVTMEEQIQKAVDCYEAGATVLHLHVREDDGKGSKRLSKFNELIAGVRERVPEMIIQVGGSISFAPEGPDGQAKWLSDDTRHMLAELTPVPDQVTVTVNTTQMNVTEHAGEDDFRGVSRGFPHLHKTYKDMIVPSNPSFIEEHIRRLSEKGIQSAFQVYNINSFETIERMIRRGVYKGPLVMNWVAISGGMDQANIYNLANMLRAVPDNAIVTVESSVLNVLPINMIGMALGLHVRCGIEDVLWNQTRTGKMSTVEQIRQLVRIAGEFGRPIATARQARDIKQIGVFYETADETLARNGFAPNRKGANQGFLRKPMDAVA</sequence>
<evidence type="ECO:0000313" key="6">
    <source>
        <dbReference type="Proteomes" id="UP000028782"/>
    </source>
</evidence>
<proteinExistence type="predicted"/>
<dbReference type="PANTHER" id="PTHR37418:SF2">
    <property type="entry name" value="3-KETO-5-AMINOHEXANOATE CLEAVAGE ENZYME"/>
    <property type="match status" value="1"/>
</dbReference>
<dbReference type="GO" id="GO:0046872">
    <property type="term" value="F:metal ion binding"/>
    <property type="evidence" value="ECO:0007669"/>
    <property type="project" value="UniProtKB-KW"/>
</dbReference>
<dbReference type="RefSeq" id="WP_043373625.1">
    <property type="nucleotide sequence ID" value="NZ_CP006704.1"/>
</dbReference>
<comment type="cofactor">
    <cofactor evidence="1">
        <name>Zn(2+)</name>
        <dbReference type="ChEBI" id="CHEBI:29105"/>
    </cofactor>
</comment>
<name>A0A076PL75_COMTE</name>
<reference evidence="5 6" key="1">
    <citation type="journal article" date="2014" name="Genome Announc.">
        <title>Complete Genome Sequence of Polychlorinated Biphenyl Degrader Comamonas testosteroni TK102 (NBRC 109938).</title>
        <authorList>
            <person name="Fukuda K."/>
            <person name="Hosoyama A."/>
            <person name="Tsuchikane K."/>
            <person name="Ohji S."/>
            <person name="Yamazoe A."/>
            <person name="Fujita N."/>
            <person name="Shintani M."/>
            <person name="Kimbara K."/>
        </authorList>
    </citation>
    <scope>NUCLEOTIDE SEQUENCE [LARGE SCALE GENOMIC DNA]</scope>
    <source>
        <strain evidence="5">TK102</strain>
    </source>
</reference>
<evidence type="ECO:0000256" key="3">
    <source>
        <dbReference type="ARBA" id="ARBA00022723"/>
    </source>
</evidence>